<evidence type="ECO:0000313" key="2">
    <source>
        <dbReference type="Proteomes" id="UP000542342"/>
    </source>
</evidence>
<dbReference type="EMBL" id="JACEFB010000030">
    <property type="protein sequence ID" value="MBA2227965.1"/>
    <property type="molecule type" value="Genomic_DNA"/>
</dbReference>
<organism evidence="1 2">
    <name type="scientific">Thermogemmata fonticola</name>
    <dbReference type="NCBI Taxonomy" id="2755323"/>
    <lineage>
        <taxon>Bacteria</taxon>
        <taxon>Pseudomonadati</taxon>
        <taxon>Planctomycetota</taxon>
        <taxon>Planctomycetia</taxon>
        <taxon>Gemmatales</taxon>
        <taxon>Gemmataceae</taxon>
        <taxon>Thermogemmata</taxon>
    </lineage>
</organism>
<name>A0A7V8VHF4_9BACT</name>
<keyword evidence="2" id="KW-1185">Reference proteome</keyword>
<protein>
    <submittedName>
        <fullName evidence="1">Uncharacterized protein</fullName>
    </submittedName>
</protein>
<proteinExistence type="predicted"/>
<dbReference type="Proteomes" id="UP000542342">
    <property type="component" value="Unassembled WGS sequence"/>
</dbReference>
<dbReference type="RefSeq" id="WP_194539828.1">
    <property type="nucleotide sequence ID" value="NZ_JACEFB010000030.1"/>
</dbReference>
<gene>
    <name evidence="1" type="ORF">H0921_17540</name>
</gene>
<feature type="non-terminal residue" evidence="1">
    <location>
        <position position="188"/>
    </location>
</feature>
<evidence type="ECO:0000313" key="1">
    <source>
        <dbReference type="EMBL" id="MBA2227965.1"/>
    </source>
</evidence>
<sequence length="188" mass="21899">MTPEMREIELQLTPLWDLLKADTSDVAALVCRPTFRILRMELLHRESEKLVRMEFDNTHPLELRSKDFEPIQSGVLLFDPARYWCVRGCELNSKYINADSKITVAIELQDRSDNFPVPKRITSTSNQVRTGGERLRVAWITEYDIFEPSRLPSDEEFTLSAFGLPEPVGVEWERPVRWYLWLMLAGVV</sequence>
<accession>A0A7V8VHF4</accession>
<comment type="caution">
    <text evidence="1">The sequence shown here is derived from an EMBL/GenBank/DDBJ whole genome shotgun (WGS) entry which is preliminary data.</text>
</comment>
<reference evidence="1 2" key="1">
    <citation type="submission" date="2020-07" db="EMBL/GenBank/DDBJ databases">
        <title>Thermogemmata thermophila gen. nov., sp. nov., a novel moderate thermophilic planctomycete from a Kamchatka hot spring.</title>
        <authorList>
            <person name="Elcheninov A.G."/>
            <person name="Podosokorskaya O.A."/>
            <person name="Kovaleva O.L."/>
            <person name="Novikov A."/>
            <person name="Bonch-Osmolovskaya E.A."/>
            <person name="Toshchakov S.V."/>
            <person name="Kublanov I.V."/>
        </authorList>
    </citation>
    <scope>NUCLEOTIDE SEQUENCE [LARGE SCALE GENOMIC DNA]</scope>
    <source>
        <strain evidence="1 2">2918</strain>
    </source>
</reference>
<dbReference type="AlphaFoldDB" id="A0A7V8VHF4"/>